<evidence type="ECO:0000313" key="9">
    <source>
        <dbReference type="EMBL" id="MBE9397475.1"/>
    </source>
</evidence>
<dbReference type="GO" id="GO:0006753">
    <property type="term" value="P:nucleoside phosphate metabolic process"/>
    <property type="evidence" value="ECO:0007669"/>
    <property type="project" value="TreeGrafter"/>
</dbReference>
<evidence type="ECO:0000256" key="1">
    <source>
        <dbReference type="ARBA" id="ARBA00000847"/>
    </source>
</evidence>
<proteinExistence type="inferred from homology"/>
<dbReference type="InterPro" id="IPR000086">
    <property type="entry name" value="NUDIX_hydrolase_dom"/>
</dbReference>
<dbReference type="Pfam" id="PF00293">
    <property type="entry name" value="NUDIX"/>
    <property type="match status" value="1"/>
</dbReference>
<evidence type="ECO:0000256" key="6">
    <source>
        <dbReference type="ARBA" id="ARBA00032162"/>
    </source>
</evidence>
<dbReference type="Gene3D" id="3.90.79.10">
    <property type="entry name" value="Nucleoside Triphosphate Pyrophosphohydrolase"/>
    <property type="match status" value="1"/>
</dbReference>
<dbReference type="PROSITE" id="PS51462">
    <property type="entry name" value="NUDIX"/>
    <property type="match status" value="1"/>
</dbReference>
<dbReference type="GO" id="GO:0016787">
    <property type="term" value="F:hydrolase activity"/>
    <property type="evidence" value="ECO:0007669"/>
    <property type="project" value="UniProtKB-KW"/>
</dbReference>
<dbReference type="GO" id="GO:0005829">
    <property type="term" value="C:cytosol"/>
    <property type="evidence" value="ECO:0007669"/>
    <property type="project" value="TreeGrafter"/>
</dbReference>
<accession>A0A8J7K5U0</accession>
<keyword evidence="10" id="KW-1185">Reference proteome</keyword>
<dbReference type="InterPro" id="IPR020084">
    <property type="entry name" value="NUDIX_hydrolase_CS"/>
</dbReference>
<comment type="catalytic activity">
    <reaction evidence="1">
        <text>GDP-alpha-D-mannose + H2O = alpha-D-mannose 1-phosphate + GMP + 2 H(+)</text>
        <dbReference type="Rhea" id="RHEA:27978"/>
        <dbReference type="ChEBI" id="CHEBI:15377"/>
        <dbReference type="ChEBI" id="CHEBI:15378"/>
        <dbReference type="ChEBI" id="CHEBI:57527"/>
        <dbReference type="ChEBI" id="CHEBI:58115"/>
        <dbReference type="ChEBI" id="CHEBI:58409"/>
    </reaction>
</comment>
<evidence type="ECO:0000256" key="3">
    <source>
        <dbReference type="ARBA" id="ARBA00007275"/>
    </source>
</evidence>
<sequence>MNDYKNPWKTLSQEDQYDNPWINVCEHQVVNPAGGNGIYGVVTFKNEAVGVIPVDDEGYTWLVGQWRYALNEYSWEIPEGGSPLGEDPLDCARRELKEETGLIAEHYQPLLTMHPSNSVCNEIAYLFVAKGLRQEDHEHEDTEDITIRRLRLDDAIQMVLDGEITDSLSVAGLMKLALQRDKFGV</sequence>
<dbReference type="Proteomes" id="UP000640333">
    <property type="component" value="Unassembled WGS sequence"/>
</dbReference>
<evidence type="ECO:0000256" key="2">
    <source>
        <dbReference type="ARBA" id="ARBA00001946"/>
    </source>
</evidence>
<dbReference type="RefSeq" id="WP_193953032.1">
    <property type="nucleotide sequence ID" value="NZ_JADEYS010000008.1"/>
</dbReference>
<dbReference type="EMBL" id="JADEYS010000008">
    <property type="protein sequence ID" value="MBE9397475.1"/>
    <property type="molecule type" value="Genomic_DNA"/>
</dbReference>
<evidence type="ECO:0000313" key="10">
    <source>
        <dbReference type="Proteomes" id="UP000640333"/>
    </source>
</evidence>
<comment type="similarity">
    <text evidence="3">Belongs to the Nudix hydrolase family. NudK subfamily.</text>
</comment>
<dbReference type="GO" id="GO:0019693">
    <property type="term" value="P:ribose phosphate metabolic process"/>
    <property type="evidence" value="ECO:0007669"/>
    <property type="project" value="TreeGrafter"/>
</dbReference>
<dbReference type="AlphaFoldDB" id="A0A8J7K5U0"/>
<dbReference type="PROSITE" id="PS00893">
    <property type="entry name" value="NUDIX_BOX"/>
    <property type="match status" value="1"/>
</dbReference>
<keyword evidence="5 9" id="KW-0378">Hydrolase</keyword>
<organism evidence="9 10">
    <name type="scientific">Pontibacterium sinense</name>
    <dbReference type="NCBI Taxonomy" id="2781979"/>
    <lineage>
        <taxon>Bacteria</taxon>
        <taxon>Pseudomonadati</taxon>
        <taxon>Pseudomonadota</taxon>
        <taxon>Gammaproteobacteria</taxon>
        <taxon>Oceanospirillales</taxon>
        <taxon>Oceanospirillaceae</taxon>
        <taxon>Pontibacterium</taxon>
    </lineage>
</organism>
<dbReference type="InterPro" id="IPR015797">
    <property type="entry name" value="NUDIX_hydrolase-like_dom_sf"/>
</dbReference>
<protein>
    <recommendedName>
        <fullName evidence="4">GDP-mannose pyrophosphatase</fullName>
    </recommendedName>
    <alternativeName>
        <fullName evidence="6">GDP-mannose hydrolase</fullName>
    </alternativeName>
    <alternativeName>
        <fullName evidence="7">GDPMK</fullName>
    </alternativeName>
</protein>
<evidence type="ECO:0000256" key="7">
    <source>
        <dbReference type="ARBA" id="ARBA00032272"/>
    </source>
</evidence>
<reference evidence="9" key="1">
    <citation type="submission" date="2020-10" db="EMBL/GenBank/DDBJ databases">
        <title>Bacterium isolated from coastal waters sediment.</title>
        <authorList>
            <person name="Chen R.-J."/>
            <person name="Lu D.-C."/>
            <person name="Zhu K.-L."/>
            <person name="Du Z.-J."/>
        </authorList>
    </citation>
    <scope>NUCLEOTIDE SEQUENCE</scope>
    <source>
        <strain evidence="9">N1Y112</strain>
    </source>
</reference>
<feature type="domain" description="Nudix hydrolase" evidence="8">
    <location>
        <begin position="44"/>
        <end position="172"/>
    </location>
</feature>
<evidence type="ECO:0000259" key="8">
    <source>
        <dbReference type="PROSITE" id="PS51462"/>
    </source>
</evidence>
<dbReference type="PANTHER" id="PTHR11839:SF18">
    <property type="entry name" value="NUDIX HYDROLASE DOMAIN-CONTAINING PROTEIN"/>
    <property type="match status" value="1"/>
</dbReference>
<name>A0A8J7K5U0_9GAMM</name>
<comment type="cofactor">
    <cofactor evidence="2">
        <name>Mg(2+)</name>
        <dbReference type="ChEBI" id="CHEBI:18420"/>
    </cofactor>
</comment>
<dbReference type="PANTHER" id="PTHR11839">
    <property type="entry name" value="UDP/ADP-SUGAR PYROPHOSPHATASE"/>
    <property type="match status" value="1"/>
</dbReference>
<dbReference type="SUPFAM" id="SSF55811">
    <property type="entry name" value="Nudix"/>
    <property type="match status" value="1"/>
</dbReference>
<dbReference type="CDD" id="cd24161">
    <property type="entry name" value="NUDIX_ADPRase_Ndx2"/>
    <property type="match status" value="1"/>
</dbReference>
<comment type="caution">
    <text evidence="9">The sequence shown here is derived from an EMBL/GenBank/DDBJ whole genome shotgun (WGS) entry which is preliminary data.</text>
</comment>
<gene>
    <name evidence="9" type="ORF">IOQ59_09410</name>
</gene>
<evidence type="ECO:0000256" key="5">
    <source>
        <dbReference type="ARBA" id="ARBA00022801"/>
    </source>
</evidence>
<evidence type="ECO:0000256" key="4">
    <source>
        <dbReference type="ARBA" id="ARBA00016377"/>
    </source>
</evidence>